<sequence length="578" mass="64193">MELGRSPWPGCCRMTPSSPCPVGPVCCGQGAPRPRAARSLLSPSARVTMKTADVDQWDETICDMAACPHPQCWDTLRRVEQGRPRIRARDLDPLCRASVESEDELPTLKIINLPSICSSQNVTRCSTRNRTTTFSALETFSYASLQGTSAHDSSERDSLVSSERLHFPGLNSATESHAILHRQMNLTYLNRVGKLQVIDLGELAAPTQTSWPDGGNLIVKWIPNIHRKSQRPVVHTQTELKPLRRLCVKNLPSENLLSLKEVQSKGRGFDTKRKKSWETPTGNQPYLLNPKRCQIMNWSSKKTKPAPKYRGESSTATEGKPRAPQIKKGNAVPRHLQTATIVQLQDRRALLLMNRTEPEAKQKHNPVMVKQKVLERMRNKLYLRKPLKNETRLDCMVLWPLLPKLEQQPHCQGPSELPCQSVDSHPPASTEETSANKTLSHKTSAERECHEVKSLTEQLTGLGKRRSSVKPVQCKSSTTNLVLEGVEENRHLLTEKASEHEMYCSHPAIRMEATQALGSHQGEGREQPGGTALPPHPPPASPSPLLSKDNEEPSGAESPFCIRGGIQGLVSDEGSLPD</sequence>
<dbReference type="KEGG" id="asn:102374639"/>
<gene>
    <name evidence="3" type="primary">CUNH9orf43</name>
</gene>
<dbReference type="Pfam" id="PF15504">
    <property type="entry name" value="DUF4647"/>
    <property type="match status" value="1"/>
</dbReference>
<feature type="compositionally biased region" description="Polar residues" evidence="1">
    <location>
        <begin position="430"/>
        <end position="442"/>
    </location>
</feature>
<dbReference type="PANTHER" id="PTHR36130">
    <property type="entry name" value="RIKEN CDNA 4933430I17 GENE"/>
    <property type="match status" value="1"/>
</dbReference>
<protein>
    <submittedName>
        <fullName evidence="3">Uncharacterized protein C9orf43 homolog isoform X2</fullName>
    </submittedName>
</protein>
<dbReference type="Proteomes" id="UP000189705">
    <property type="component" value="Unplaced"/>
</dbReference>
<feature type="region of interest" description="Disordered" evidence="1">
    <location>
        <begin position="409"/>
        <end position="452"/>
    </location>
</feature>
<reference evidence="3" key="1">
    <citation type="submission" date="2025-08" db="UniProtKB">
        <authorList>
            <consortium name="RefSeq"/>
        </authorList>
    </citation>
    <scope>IDENTIFICATION</scope>
</reference>
<feature type="region of interest" description="Disordered" evidence="1">
    <location>
        <begin position="518"/>
        <end position="578"/>
    </location>
</feature>
<feature type="region of interest" description="Disordered" evidence="1">
    <location>
        <begin position="301"/>
        <end position="326"/>
    </location>
</feature>
<dbReference type="GeneID" id="102374639"/>
<proteinExistence type="predicted"/>
<dbReference type="AlphaFoldDB" id="A0A1U8D134"/>
<keyword evidence="2" id="KW-1185">Reference proteome</keyword>
<accession>A0A1U8D134</accession>
<dbReference type="InterPro" id="IPR029134">
    <property type="entry name" value="DUF4647"/>
</dbReference>
<evidence type="ECO:0000256" key="1">
    <source>
        <dbReference type="SAM" id="MobiDB-lite"/>
    </source>
</evidence>
<dbReference type="PANTHER" id="PTHR36130:SF1">
    <property type="entry name" value="RIKEN CDNA 4933430I17 GENE"/>
    <property type="match status" value="1"/>
</dbReference>
<evidence type="ECO:0000313" key="2">
    <source>
        <dbReference type="Proteomes" id="UP000189705"/>
    </source>
</evidence>
<dbReference type="CTD" id="109313821"/>
<feature type="compositionally biased region" description="Basic and acidic residues" evidence="1">
    <location>
        <begin position="443"/>
        <end position="452"/>
    </location>
</feature>
<organism evidence="2 3">
    <name type="scientific">Alligator sinensis</name>
    <name type="common">Chinese alligator</name>
    <dbReference type="NCBI Taxonomy" id="38654"/>
    <lineage>
        <taxon>Eukaryota</taxon>
        <taxon>Metazoa</taxon>
        <taxon>Chordata</taxon>
        <taxon>Craniata</taxon>
        <taxon>Vertebrata</taxon>
        <taxon>Euteleostomi</taxon>
        <taxon>Archelosauria</taxon>
        <taxon>Archosauria</taxon>
        <taxon>Crocodylia</taxon>
        <taxon>Alligatoridae</taxon>
        <taxon>Alligatorinae</taxon>
        <taxon>Alligator</taxon>
    </lineage>
</organism>
<dbReference type="RefSeq" id="XP_014374987.2">
    <property type="nucleotide sequence ID" value="XM_014519501.2"/>
</dbReference>
<feature type="region of interest" description="Disordered" evidence="1">
    <location>
        <begin position="267"/>
        <end position="288"/>
    </location>
</feature>
<evidence type="ECO:0000313" key="3">
    <source>
        <dbReference type="RefSeq" id="XP_014374987.2"/>
    </source>
</evidence>
<name>A0A1U8D134_ALLSI</name>